<dbReference type="EMBL" id="LAZR01057728">
    <property type="protein sequence ID" value="KKK71453.1"/>
    <property type="molecule type" value="Genomic_DNA"/>
</dbReference>
<sequence>MLVCKCLEGNRLEVDMAIYTAKQSILDEALGAFKDYHGHYFESAIMPDIVFNFEEDDPNSVHHEKMKQLLEEWWNNKRRSAAITSGKFSVHEFNKWNKDMEFRMLAIYYTGVMAFSIGMPLEKIRAILGGEMKSTT</sequence>
<feature type="non-terminal residue" evidence="1">
    <location>
        <position position="136"/>
    </location>
</feature>
<evidence type="ECO:0000313" key="1">
    <source>
        <dbReference type="EMBL" id="KKK71453.1"/>
    </source>
</evidence>
<comment type="caution">
    <text evidence="1">The sequence shown here is derived from an EMBL/GenBank/DDBJ whole genome shotgun (WGS) entry which is preliminary data.</text>
</comment>
<protein>
    <submittedName>
        <fullName evidence="1">Uncharacterized protein</fullName>
    </submittedName>
</protein>
<proteinExistence type="predicted"/>
<accession>A0A0F8XR86</accession>
<reference evidence="1" key="1">
    <citation type="journal article" date="2015" name="Nature">
        <title>Complex archaea that bridge the gap between prokaryotes and eukaryotes.</title>
        <authorList>
            <person name="Spang A."/>
            <person name="Saw J.H."/>
            <person name="Jorgensen S.L."/>
            <person name="Zaremba-Niedzwiedzka K."/>
            <person name="Martijn J."/>
            <person name="Lind A.E."/>
            <person name="van Eijk R."/>
            <person name="Schleper C."/>
            <person name="Guy L."/>
            <person name="Ettema T.J."/>
        </authorList>
    </citation>
    <scope>NUCLEOTIDE SEQUENCE</scope>
</reference>
<name>A0A0F8XR86_9ZZZZ</name>
<gene>
    <name evidence="1" type="ORF">LCGC14_2913770</name>
</gene>
<dbReference type="AlphaFoldDB" id="A0A0F8XR86"/>
<organism evidence="1">
    <name type="scientific">marine sediment metagenome</name>
    <dbReference type="NCBI Taxonomy" id="412755"/>
    <lineage>
        <taxon>unclassified sequences</taxon>
        <taxon>metagenomes</taxon>
        <taxon>ecological metagenomes</taxon>
    </lineage>
</organism>